<dbReference type="InterPro" id="IPR050214">
    <property type="entry name" value="Cys_Synth/Cystath_Beta-Synth"/>
</dbReference>
<evidence type="ECO:0000256" key="1">
    <source>
        <dbReference type="PROSITE-ProRule" id="PRU00703"/>
    </source>
</evidence>
<comment type="caution">
    <text evidence="3">The sequence shown here is derived from an EMBL/GenBank/DDBJ whole genome shotgun (WGS) entry which is preliminary data.</text>
</comment>
<dbReference type="SUPFAM" id="SSF54631">
    <property type="entry name" value="CBS-domain pair"/>
    <property type="match status" value="1"/>
</dbReference>
<dbReference type="SUPFAM" id="SSF53686">
    <property type="entry name" value="Tryptophan synthase beta subunit-like PLP-dependent enzymes"/>
    <property type="match status" value="1"/>
</dbReference>
<gene>
    <name evidence="3" type="ORF">B4U79_17298</name>
</gene>
<dbReference type="Proteomes" id="UP000285301">
    <property type="component" value="Unassembled WGS sequence"/>
</dbReference>
<dbReference type="AlphaFoldDB" id="A0A3S3PQD9"/>
<dbReference type="GO" id="GO:0019344">
    <property type="term" value="P:cysteine biosynthetic process"/>
    <property type="evidence" value="ECO:0007669"/>
    <property type="project" value="UniProtKB-ARBA"/>
</dbReference>
<sequence length="419" mass="47258">MYERVNESIVSTLTDSPLIQLNSIKSEFGVKCDLLAKCEFFNYGNCFESRFAACLLYDWEKSGKINKETTIVCEMNVAMVVAVRLHGYNCVVLIDDLSNREMINLMRAIGAKVLENVSKEQAKQMFYPNVIVAEQLFDEESVQTIIKETLDCFDYDCDVLVVQCFNKNWLHRIREFISDLCPQCEVVGFTLSEIREKESSEEWVKVDQEEAIAMTRKLIAKEGLLCGKSSGAAVVASLPIAKCLSEDQRCVVLLTEGILSFMSKLALDYGTHCEKQNQTNSWSWQLPLNNFASNMNRVAITEEIKCFEAIRLMKKHSMQQLPVLSRIDSSLQGIITSSDVMNKMIANLVGSETPSSACARRDFVKVNLQDSVGKVLFLLEGNSFVVVVDKINEESDRFIGLIRQTDALNYLCSSSFSDK</sequence>
<dbReference type="EMBL" id="NCKU01000742">
    <property type="protein sequence ID" value="RWS14377.1"/>
    <property type="molecule type" value="Genomic_DNA"/>
</dbReference>
<dbReference type="Gene3D" id="3.40.50.1100">
    <property type="match status" value="2"/>
</dbReference>
<dbReference type="Pfam" id="PF00571">
    <property type="entry name" value="CBS"/>
    <property type="match status" value="2"/>
</dbReference>
<accession>A0A3S3PQD9</accession>
<keyword evidence="1" id="KW-0129">CBS domain</keyword>
<evidence type="ECO:0000313" key="3">
    <source>
        <dbReference type="EMBL" id="RWS14377.1"/>
    </source>
</evidence>
<dbReference type="InterPro" id="IPR036052">
    <property type="entry name" value="TrpB-like_PALP_sf"/>
</dbReference>
<evidence type="ECO:0000259" key="2">
    <source>
        <dbReference type="PROSITE" id="PS51371"/>
    </source>
</evidence>
<dbReference type="SMART" id="SM00116">
    <property type="entry name" value="CBS"/>
    <property type="match status" value="2"/>
</dbReference>
<reference evidence="3 4" key="1">
    <citation type="journal article" date="2018" name="Gigascience">
        <title>Genomes of trombidid mites reveal novel predicted allergens and laterally-transferred genes associated with secondary metabolism.</title>
        <authorList>
            <person name="Dong X."/>
            <person name="Chaisiri K."/>
            <person name="Xia D."/>
            <person name="Armstrong S.D."/>
            <person name="Fang Y."/>
            <person name="Donnelly M.J."/>
            <person name="Kadowaki T."/>
            <person name="McGarry J.W."/>
            <person name="Darby A.C."/>
            <person name="Makepeace B.L."/>
        </authorList>
    </citation>
    <scope>NUCLEOTIDE SEQUENCE [LARGE SCALE GENOMIC DNA]</scope>
    <source>
        <strain evidence="3">UoL-WK</strain>
    </source>
</reference>
<dbReference type="Pfam" id="PF00291">
    <property type="entry name" value="PALP"/>
    <property type="match status" value="1"/>
</dbReference>
<dbReference type="PANTHER" id="PTHR10314">
    <property type="entry name" value="CYSTATHIONINE BETA-SYNTHASE"/>
    <property type="match status" value="1"/>
</dbReference>
<feature type="domain" description="CBS" evidence="2">
    <location>
        <begin position="292"/>
        <end position="352"/>
    </location>
</feature>
<dbReference type="PROSITE" id="PS51371">
    <property type="entry name" value="CBS"/>
    <property type="match status" value="1"/>
</dbReference>
<dbReference type="InterPro" id="IPR001926">
    <property type="entry name" value="TrpB-like_PALP"/>
</dbReference>
<keyword evidence="4" id="KW-1185">Reference proteome</keyword>
<name>A0A3S3PQD9_9ACAR</name>
<dbReference type="Gene3D" id="3.10.580.10">
    <property type="entry name" value="CBS-domain"/>
    <property type="match status" value="1"/>
</dbReference>
<evidence type="ECO:0000313" key="4">
    <source>
        <dbReference type="Proteomes" id="UP000285301"/>
    </source>
</evidence>
<organism evidence="3 4">
    <name type="scientific">Dinothrombium tinctorium</name>
    <dbReference type="NCBI Taxonomy" id="1965070"/>
    <lineage>
        <taxon>Eukaryota</taxon>
        <taxon>Metazoa</taxon>
        <taxon>Ecdysozoa</taxon>
        <taxon>Arthropoda</taxon>
        <taxon>Chelicerata</taxon>
        <taxon>Arachnida</taxon>
        <taxon>Acari</taxon>
        <taxon>Acariformes</taxon>
        <taxon>Trombidiformes</taxon>
        <taxon>Prostigmata</taxon>
        <taxon>Anystina</taxon>
        <taxon>Parasitengona</taxon>
        <taxon>Trombidioidea</taxon>
        <taxon>Trombidiidae</taxon>
        <taxon>Dinothrombium</taxon>
    </lineage>
</organism>
<protein>
    <submittedName>
        <fullName evidence="3">Cystathionine beta-synthase-like protein</fullName>
    </submittedName>
</protein>
<dbReference type="InterPro" id="IPR000644">
    <property type="entry name" value="CBS_dom"/>
</dbReference>
<proteinExistence type="predicted"/>
<dbReference type="STRING" id="1965070.A0A3S3PQD9"/>
<dbReference type="OrthoDB" id="728at2759"/>
<dbReference type="InterPro" id="IPR046342">
    <property type="entry name" value="CBS_dom_sf"/>
</dbReference>